<feature type="region of interest" description="Disordered" evidence="1">
    <location>
        <begin position="19"/>
        <end position="59"/>
    </location>
</feature>
<reference evidence="2" key="1">
    <citation type="submission" date="2018-02" db="EMBL/GenBank/DDBJ databases">
        <title>Rhizophora mucronata_Transcriptome.</title>
        <authorList>
            <person name="Meera S.P."/>
            <person name="Sreeshan A."/>
            <person name="Augustine A."/>
        </authorList>
    </citation>
    <scope>NUCLEOTIDE SEQUENCE</scope>
    <source>
        <tissue evidence="2">Leaf</tissue>
    </source>
</reference>
<evidence type="ECO:0000256" key="1">
    <source>
        <dbReference type="SAM" id="MobiDB-lite"/>
    </source>
</evidence>
<accession>A0A2P2PKU3</accession>
<feature type="compositionally biased region" description="Basic and acidic residues" evidence="1">
    <location>
        <begin position="19"/>
        <end position="35"/>
    </location>
</feature>
<dbReference type="EMBL" id="GGEC01074876">
    <property type="protein sequence ID" value="MBX55360.1"/>
    <property type="molecule type" value="Transcribed_RNA"/>
</dbReference>
<protein>
    <submittedName>
        <fullName evidence="2">Uncharacterized protein</fullName>
    </submittedName>
</protein>
<sequence>MQCSTQLKLWILKQRKSLRERNRSNRGEEETESKRGRGRPAGEPLERTDWEGFGRDCLR</sequence>
<name>A0A2P2PKU3_RHIMU</name>
<dbReference type="AlphaFoldDB" id="A0A2P2PKU3"/>
<proteinExistence type="predicted"/>
<organism evidence="2">
    <name type="scientific">Rhizophora mucronata</name>
    <name type="common">Asiatic mangrove</name>
    <dbReference type="NCBI Taxonomy" id="61149"/>
    <lineage>
        <taxon>Eukaryota</taxon>
        <taxon>Viridiplantae</taxon>
        <taxon>Streptophyta</taxon>
        <taxon>Embryophyta</taxon>
        <taxon>Tracheophyta</taxon>
        <taxon>Spermatophyta</taxon>
        <taxon>Magnoliopsida</taxon>
        <taxon>eudicotyledons</taxon>
        <taxon>Gunneridae</taxon>
        <taxon>Pentapetalae</taxon>
        <taxon>rosids</taxon>
        <taxon>fabids</taxon>
        <taxon>Malpighiales</taxon>
        <taxon>Rhizophoraceae</taxon>
        <taxon>Rhizophora</taxon>
    </lineage>
</organism>
<feature type="compositionally biased region" description="Basic and acidic residues" evidence="1">
    <location>
        <begin position="44"/>
        <end position="59"/>
    </location>
</feature>
<evidence type="ECO:0000313" key="2">
    <source>
        <dbReference type="EMBL" id="MBX55360.1"/>
    </source>
</evidence>